<dbReference type="OMA" id="IQHVNTE"/>
<dbReference type="Pfam" id="PF13812">
    <property type="entry name" value="PPR_3"/>
    <property type="match status" value="1"/>
</dbReference>
<dbReference type="GO" id="GO:0003723">
    <property type="term" value="F:RNA binding"/>
    <property type="evidence" value="ECO:0007669"/>
    <property type="project" value="InterPro"/>
</dbReference>
<proteinExistence type="predicted"/>
<dbReference type="VEuPathDB" id="AmoebaDB:NAEGRDRAFT_67019"/>
<dbReference type="OrthoDB" id="185373at2759"/>
<dbReference type="STRING" id="5762.D2VDS1"/>
<dbReference type="GeneID" id="8849350"/>
<evidence type="ECO:0000313" key="3">
    <source>
        <dbReference type="Proteomes" id="UP000006671"/>
    </source>
</evidence>
<feature type="repeat" description="PPR" evidence="1">
    <location>
        <begin position="614"/>
        <end position="648"/>
    </location>
</feature>
<dbReference type="PANTHER" id="PTHR47926">
    <property type="entry name" value="PENTATRICOPEPTIDE REPEAT-CONTAINING PROTEIN"/>
    <property type="match status" value="1"/>
</dbReference>
<name>D2VDS1_NAEGR</name>
<dbReference type="InterPro" id="IPR011990">
    <property type="entry name" value="TPR-like_helical_dom_sf"/>
</dbReference>
<organism evidence="3">
    <name type="scientific">Naegleria gruberi</name>
    <name type="common">Amoeba</name>
    <dbReference type="NCBI Taxonomy" id="5762"/>
    <lineage>
        <taxon>Eukaryota</taxon>
        <taxon>Discoba</taxon>
        <taxon>Heterolobosea</taxon>
        <taxon>Tetramitia</taxon>
        <taxon>Eutetramitia</taxon>
        <taxon>Vahlkampfiidae</taxon>
        <taxon>Naegleria</taxon>
    </lineage>
</organism>
<dbReference type="AlphaFoldDB" id="D2VDS1"/>
<sequence length="698" mass="80026">MNRRSSSNCFINYLLMNSHHHGTTSTIRRTMMRSLMNNNSGLTTTKTTLINNNNRGGHLNILSSSSVSVNNNNNRREFKTNYWTQSKQENGNIVDHSLVEALITFESSRKSVNDNLSILCNQSDITEERLTSILNQKIIEKLDPSTIFTMMQFYAKKGNAPKVKELYRHIKNPNEESKKQLVKLLALAGSRLKTKTNPESITPKVAKNLMKTMPSNINVAHKRSISELKEVEDALKKKKDSVSYTHSVVIEAFSIRGNMKQAETYFENIQHVNTEVLNSMIDGWIRTLTKSDKSLIEGQSENTSEESFNFVKGRVNYYFDLFDLYKIKRDVRTYAYFLRFKFIEALFVDPKDPDVNSIVDLIESMISKDKISPDNYFVSTFLARLNTIHSKAKVKKLYSTYKKHLLKVKVTNANNLAILTTLANSKCIPEALSLFEHLKKSLPTNEKTTAYEIMISMFLESDDEAAIVLIDDMIQKKVPRSSKTYYSVLNYFSQQGNHKAVSKYFQLLQVEGVSLTPEILKVSLKSLALTRSKKQVMDILKRAETENYLTEESCSSFIGTYGLLEELEEAERVFNLFKDTNMLDIYNEMLCTYVNHSCVGDAITLYLDYPMKGDIFTYETLVGALGISKEYSAILQIHKIMIKLGIRPTFKYYDQLIDILTKEPVTDPEVKSFLQSLPDEMSQFNIGQIEQLIMRLLF</sequence>
<accession>D2VDS1</accession>
<gene>
    <name evidence="2" type="ORF">NAEGRDRAFT_67019</name>
</gene>
<reference evidence="2 3" key="1">
    <citation type="journal article" date="2010" name="Cell">
        <title>The genome of Naegleria gruberi illuminates early eukaryotic versatility.</title>
        <authorList>
            <person name="Fritz-Laylin L.K."/>
            <person name="Prochnik S.E."/>
            <person name="Ginger M.L."/>
            <person name="Dacks J.B."/>
            <person name="Carpenter M.L."/>
            <person name="Field M.C."/>
            <person name="Kuo A."/>
            <person name="Paredez A."/>
            <person name="Chapman J."/>
            <person name="Pham J."/>
            <person name="Shu S."/>
            <person name="Neupane R."/>
            <person name="Cipriano M."/>
            <person name="Mancuso J."/>
            <person name="Tu H."/>
            <person name="Salamov A."/>
            <person name="Lindquist E."/>
            <person name="Shapiro H."/>
            <person name="Lucas S."/>
            <person name="Grigoriev I.V."/>
            <person name="Cande W.Z."/>
            <person name="Fulton C."/>
            <person name="Rokhsar D.S."/>
            <person name="Dawson S.C."/>
        </authorList>
    </citation>
    <scope>NUCLEOTIDE SEQUENCE [LARGE SCALE GENOMIC DNA]</scope>
    <source>
        <strain evidence="2 3">NEG-M</strain>
    </source>
</reference>
<dbReference type="KEGG" id="ngr:NAEGRDRAFT_67019"/>
<dbReference type="InterPro" id="IPR046960">
    <property type="entry name" value="PPR_At4g14850-like_plant"/>
</dbReference>
<evidence type="ECO:0000256" key="1">
    <source>
        <dbReference type="PROSITE-ProRule" id="PRU00708"/>
    </source>
</evidence>
<dbReference type="Gene3D" id="1.25.40.10">
    <property type="entry name" value="Tetratricopeptide repeat domain"/>
    <property type="match status" value="2"/>
</dbReference>
<dbReference type="PROSITE" id="PS51375">
    <property type="entry name" value="PPR"/>
    <property type="match status" value="1"/>
</dbReference>
<dbReference type="InterPro" id="IPR002885">
    <property type="entry name" value="PPR_rpt"/>
</dbReference>
<dbReference type="Proteomes" id="UP000006671">
    <property type="component" value="Unassembled WGS sequence"/>
</dbReference>
<evidence type="ECO:0000313" key="2">
    <source>
        <dbReference type="EMBL" id="EFC44948.1"/>
    </source>
</evidence>
<dbReference type="GO" id="GO:0009451">
    <property type="term" value="P:RNA modification"/>
    <property type="evidence" value="ECO:0007669"/>
    <property type="project" value="InterPro"/>
</dbReference>
<dbReference type="InParanoid" id="D2VDS1"/>
<protein>
    <submittedName>
        <fullName evidence="2">Predicted protein</fullName>
    </submittedName>
</protein>
<dbReference type="EMBL" id="GG738865">
    <property type="protein sequence ID" value="EFC44948.1"/>
    <property type="molecule type" value="Genomic_DNA"/>
</dbReference>
<keyword evidence="3" id="KW-1185">Reference proteome</keyword>
<dbReference type="RefSeq" id="XP_002677692.1">
    <property type="nucleotide sequence ID" value="XM_002677646.1"/>
</dbReference>